<feature type="transmembrane region" description="Helical" evidence="1">
    <location>
        <begin position="193"/>
        <end position="216"/>
    </location>
</feature>
<gene>
    <name evidence="2" type="ORF">HMPREF0647_01240</name>
</gene>
<reference evidence="2 3" key="1">
    <citation type="submission" date="2014-07" db="EMBL/GenBank/DDBJ databases">
        <authorList>
            <person name="McCorrison J."/>
            <person name="Sanka R."/>
            <person name="Torralba M."/>
            <person name="Gillis M."/>
            <person name="Haft D.H."/>
            <person name="Methe B."/>
            <person name="Sutton G."/>
            <person name="Nelson K.E."/>
        </authorList>
    </citation>
    <scope>NUCLEOTIDE SEQUENCE [LARGE SCALE GENOMIC DNA]</scope>
    <source>
        <strain evidence="2 3">DNF00320</strain>
    </source>
</reference>
<evidence type="ECO:0000256" key="1">
    <source>
        <dbReference type="SAM" id="Phobius"/>
    </source>
</evidence>
<organism evidence="2 3">
    <name type="scientific">Prevotella bivia DNF00320</name>
    <dbReference type="NCBI Taxonomy" id="1401068"/>
    <lineage>
        <taxon>Bacteria</taxon>
        <taxon>Pseudomonadati</taxon>
        <taxon>Bacteroidota</taxon>
        <taxon>Bacteroidia</taxon>
        <taxon>Bacteroidales</taxon>
        <taxon>Prevotellaceae</taxon>
        <taxon>Prevotella</taxon>
    </lineage>
</organism>
<feature type="transmembrane region" description="Helical" evidence="1">
    <location>
        <begin position="163"/>
        <end position="181"/>
    </location>
</feature>
<evidence type="ECO:0000313" key="2">
    <source>
        <dbReference type="EMBL" id="KGF45766.1"/>
    </source>
</evidence>
<dbReference type="Proteomes" id="UP000029525">
    <property type="component" value="Unassembled WGS sequence"/>
</dbReference>
<dbReference type="Pfam" id="PF19558">
    <property type="entry name" value="DUF6080"/>
    <property type="match status" value="1"/>
</dbReference>
<feature type="transmembrane region" description="Helical" evidence="1">
    <location>
        <begin position="395"/>
        <end position="415"/>
    </location>
</feature>
<feature type="transmembrane region" description="Helical" evidence="1">
    <location>
        <begin position="140"/>
        <end position="157"/>
    </location>
</feature>
<feature type="transmembrane region" description="Helical" evidence="1">
    <location>
        <begin position="105"/>
        <end position="128"/>
    </location>
</feature>
<evidence type="ECO:0000313" key="3">
    <source>
        <dbReference type="Proteomes" id="UP000029525"/>
    </source>
</evidence>
<keyword evidence="1" id="KW-0472">Membrane</keyword>
<feature type="transmembrane region" description="Helical" evidence="1">
    <location>
        <begin position="81"/>
        <end position="99"/>
    </location>
</feature>
<feature type="transmembrane region" description="Helical" evidence="1">
    <location>
        <begin position="421"/>
        <end position="439"/>
    </location>
</feature>
<feature type="transmembrane region" description="Helical" evidence="1">
    <location>
        <begin position="228"/>
        <end position="246"/>
    </location>
</feature>
<keyword evidence="1" id="KW-0812">Transmembrane</keyword>
<feature type="transmembrane region" description="Helical" evidence="1">
    <location>
        <begin position="345"/>
        <end position="364"/>
    </location>
</feature>
<feature type="transmembrane region" description="Helical" evidence="1">
    <location>
        <begin position="15"/>
        <end position="33"/>
    </location>
</feature>
<sequence>MSALGIFKIKKEERWLAFALLLVFVSFNAMLIYSHYGVYTMGAHGGFWSLFTKNFRMSGYDNWSWITISGMRIHFETIRHPLYLTFLMPLFLINSWLIDNLGYNFAVYFMAVILIFSALYAAIFMYRVFREVMELKQSQATLLTLFLFSFAHILLPTMVPDHFIISMMFLAMTLYIVGIKMKKGVHLKAWQSFVLLFFTTGMATSNAAKTMLAGLFTNGWKGFFSKKFLFIGIILPFLSLIGIRQYQYYTLEVPQKEVIKGIVDKKMKKDAAKTTAHFNARNKWMKEHTGKPAGDGPITKMMDISTPRIKTLVDNVFGESIILHKHYLLKDVSWDRPIFVAYTHWYKYVIEATIVLLFIAGIFVARCEKFFQMLLAWLACDVTLHLILGFGINEVYIMTAGWAFIIPIAIGFLLRKLSTKYAYFLNFLLILFTVYLAIYNGGNIAQYLLL</sequence>
<accession>A0A096AGV9</accession>
<keyword evidence="1" id="KW-1133">Transmembrane helix</keyword>
<dbReference type="EMBL" id="JRNQ01000004">
    <property type="protein sequence ID" value="KGF45766.1"/>
    <property type="molecule type" value="Genomic_DNA"/>
</dbReference>
<dbReference type="RefSeq" id="WP_036865886.1">
    <property type="nucleotide sequence ID" value="NZ_JRNQ01000004.1"/>
</dbReference>
<dbReference type="OrthoDB" id="996712at2"/>
<dbReference type="InterPro" id="IPR045726">
    <property type="entry name" value="DUF6080"/>
</dbReference>
<name>A0A096AGV9_9BACT</name>
<comment type="caution">
    <text evidence="2">The sequence shown here is derived from an EMBL/GenBank/DDBJ whole genome shotgun (WGS) entry which is preliminary data.</text>
</comment>
<protein>
    <submittedName>
        <fullName evidence="2">Membrane protein</fullName>
    </submittedName>
</protein>
<proteinExistence type="predicted"/>
<dbReference type="AlphaFoldDB" id="A0A096AGV9"/>